<keyword evidence="1" id="KW-1133">Transmembrane helix</keyword>
<dbReference type="EMBL" id="PYLP01000011">
    <property type="protein sequence ID" value="PST39783.1"/>
    <property type="molecule type" value="Genomic_DNA"/>
</dbReference>
<keyword evidence="1" id="KW-0472">Membrane</keyword>
<organism evidence="2 3">
    <name type="scientific">Faecalibacillus faecis</name>
    <dbReference type="NCBI Taxonomy" id="1982628"/>
    <lineage>
        <taxon>Bacteria</taxon>
        <taxon>Bacillati</taxon>
        <taxon>Bacillota</taxon>
        <taxon>Erysipelotrichia</taxon>
        <taxon>Erysipelotrichales</taxon>
        <taxon>Coprobacillaceae</taxon>
        <taxon>Faecalibacillus</taxon>
    </lineage>
</organism>
<keyword evidence="3" id="KW-1185">Reference proteome</keyword>
<protein>
    <submittedName>
        <fullName evidence="2">Uncharacterized protein</fullName>
    </submittedName>
</protein>
<evidence type="ECO:0000313" key="2">
    <source>
        <dbReference type="EMBL" id="PST39783.1"/>
    </source>
</evidence>
<dbReference type="GeneID" id="77471214"/>
<evidence type="ECO:0000256" key="1">
    <source>
        <dbReference type="SAM" id="Phobius"/>
    </source>
</evidence>
<accession>A0A2T3FX11</accession>
<dbReference type="AlphaFoldDB" id="A0A2T3FX11"/>
<feature type="transmembrane region" description="Helical" evidence="1">
    <location>
        <begin position="12"/>
        <end position="31"/>
    </location>
</feature>
<evidence type="ECO:0000313" key="3">
    <source>
        <dbReference type="Proteomes" id="UP000241201"/>
    </source>
</evidence>
<feature type="transmembrane region" description="Helical" evidence="1">
    <location>
        <begin position="67"/>
        <end position="89"/>
    </location>
</feature>
<name>A0A2T3FX11_9FIRM</name>
<reference evidence="3" key="1">
    <citation type="submission" date="2018-03" db="EMBL/GenBank/DDBJ databases">
        <title>Lachnoclostridium SNUG30370 gen.nov., sp.nov., isolated from human faeces.</title>
        <authorList>
            <person name="Seo B."/>
            <person name="Jeon K."/>
            <person name="Ko G."/>
        </authorList>
    </citation>
    <scope>NUCLEOTIDE SEQUENCE [LARGE SCALE GENOMIC DNA]</scope>
    <source>
        <strain evidence="3">SNUG30370</strain>
    </source>
</reference>
<comment type="caution">
    <text evidence="2">The sequence shown here is derived from an EMBL/GenBank/DDBJ whole genome shotgun (WGS) entry which is preliminary data.</text>
</comment>
<dbReference type="RefSeq" id="WP_106988271.1">
    <property type="nucleotide sequence ID" value="NZ_DBGCOW010000085.1"/>
</dbReference>
<sequence>MNEKLVLKRSALIFLIGFVIFLIVGFIMKSVSYPLGFLLGYLFNLAIFYVIIITSDMILNLKKSTSLIILLNIVKLAIYAIGFLIAIFIPKWFNLIGVLFGYMVIKITIYIVSYQMKEVKE</sequence>
<proteinExistence type="predicted"/>
<dbReference type="Proteomes" id="UP000241201">
    <property type="component" value="Unassembled WGS sequence"/>
</dbReference>
<keyword evidence="1" id="KW-0812">Transmembrane</keyword>
<feature type="transmembrane region" description="Helical" evidence="1">
    <location>
        <begin position="95"/>
        <end position="114"/>
    </location>
</feature>
<feature type="transmembrane region" description="Helical" evidence="1">
    <location>
        <begin position="37"/>
        <end position="55"/>
    </location>
</feature>
<gene>
    <name evidence="2" type="ORF">C7U55_08940</name>
</gene>